<accession>A0A849H416</accession>
<evidence type="ECO:0000313" key="2">
    <source>
        <dbReference type="Proteomes" id="UP000588586"/>
    </source>
</evidence>
<keyword evidence="2" id="KW-1185">Reference proteome</keyword>
<proteinExistence type="predicted"/>
<organism evidence="1 2">
    <name type="scientific">Knoellia koreensis</name>
    <dbReference type="NCBI Taxonomy" id="2730921"/>
    <lineage>
        <taxon>Bacteria</taxon>
        <taxon>Bacillati</taxon>
        <taxon>Actinomycetota</taxon>
        <taxon>Actinomycetes</taxon>
        <taxon>Micrococcales</taxon>
        <taxon>Intrasporangiaceae</taxon>
        <taxon>Knoellia</taxon>
    </lineage>
</organism>
<gene>
    <name evidence="1" type="ORF">HJG52_00695</name>
</gene>
<dbReference type="EMBL" id="JABEPQ010000001">
    <property type="protein sequence ID" value="NNM44526.1"/>
    <property type="molecule type" value="Genomic_DNA"/>
</dbReference>
<dbReference type="Proteomes" id="UP000588586">
    <property type="component" value="Unassembled WGS sequence"/>
</dbReference>
<reference evidence="1 2" key="1">
    <citation type="submission" date="2020-04" db="EMBL/GenBank/DDBJ databases">
        <title>Knoellia sp. isolate from air conditioner.</title>
        <authorList>
            <person name="Chea S."/>
            <person name="Kim D.-U."/>
        </authorList>
    </citation>
    <scope>NUCLEOTIDE SEQUENCE [LARGE SCALE GENOMIC DNA]</scope>
    <source>
        <strain evidence="1 2">DB2414S</strain>
    </source>
</reference>
<evidence type="ECO:0000313" key="1">
    <source>
        <dbReference type="EMBL" id="NNM44526.1"/>
    </source>
</evidence>
<sequence>MADEYAAWQEAREASVEAHRAHNAAVRAYTDAHPAPSGDARDLWLAEREAATAHERLVARTAERRATAAGKAYVAAQWAAWTGERRDAALAVTRERYLDADARALEALEALEEAVREREALANVVGVRPETSRTVGRGHFAYASPTGERRVVGLDQRLRDIGDAVRIAPRDLVRQAAESGEAVVLGTDLEAEAERAKDAHAAAHRARRRGGRA</sequence>
<dbReference type="AlphaFoldDB" id="A0A849H416"/>
<name>A0A849H416_9MICO</name>
<protein>
    <submittedName>
        <fullName evidence="1">Uncharacterized protein</fullName>
    </submittedName>
</protein>
<dbReference type="RefSeq" id="WP_171241669.1">
    <property type="nucleotide sequence ID" value="NZ_JABEPQ010000001.1"/>
</dbReference>
<comment type="caution">
    <text evidence="1">The sequence shown here is derived from an EMBL/GenBank/DDBJ whole genome shotgun (WGS) entry which is preliminary data.</text>
</comment>